<sequence length="389" mass="40169">MNWVARFARHSAASTELYGLNRSGLIRPEGMTIDENNNLFVADAVSGEVLEIIKTPTGYGNPVILASSLSSPCGVALDPSDNLFVVASGSGEVYELPKNTGKYGSIRLVVGNLNSPSGIAIDYSYYLYIAQTGKSVITRYAATAGGYASPLNILSAVKPDSVAVDTSLNIYISDLAENNITSYGWNYSIAHPISAINIGTGLNSPGQIAVAKNGTIYIADTGNNRLVQFASSIIPFSEQILGANPAVQSFVLSIAGGATIGSYQVFTNGRSGGDFNLVSGGTCATGLITSTTTCTVNVAFNPQYSGLRKGAILVEDDNGNVLCDIYVSGTGVTSRIVALPATMSTIVSGLNAPTGLALDDSGNLYVADAGNDQISLLSGKSCAVISQPA</sequence>
<reference evidence="2" key="1">
    <citation type="submission" date="2009-10" db="EMBL/GenBank/DDBJ databases">
        <title>Diversity of trophic interactions inside an arsenic-rich microbial ecosystem.</title>
        <authorList>
            <person name="Bertin P.N."/>
            <person name="Heinrich-Salmeron A."/>
            <person name="Pelletier E."/>
            <person name="Goulhen-Chollet F."/>
            <person name="Arsene-Ploetze F."/>
            <person name="Gallien S."/>
            <person name="Calteau A."/>
            <person name="Vallenet D."/>
            <person name="Casiot C."/>
            <person name="Chane-Woon-Ming B."/>
            <person name="Giloteaux L."/>
            <person name="Barakat M."/>
            <person name="Bonnefoy V."/>
            <person name="Bruneel O."/>
            <person name="Chandler M."/>
            <person name="Cleiss J."/>
            <person name="Duran R."/>
            <person name="Elbaz-Poulichet F."/>
            <person name="Fonknechten N."/>
            <person name="Lauga B."/>
            <person name="Mornico D."/>
            <person name="Ortet P."/>
            <person name="Schaeffer C."/>
            <person name="Siguier P."/>
            <person name="Alexander Thil Smith A."/>
            <person name="Van Dorsselaer A."/>
            <person name="Weissenbach J."/>
            <person name="Medigue C."/>
            <person name="Le Paslier D."/>
        </authorList>
    </citation>
    <scope>NUCLEOTIDE SEQUENCE</scope>
</reference>
<evidence type="ECO:0000256" key="1">
    <source>
        <dbReference type="ARBA" id="ARBA00022737"/>
    </source>
</evidence>
<protein>
    <submittedName>
        <fullName evidence="2">Uncharacterized protein</fullName>
    </submittedName>
</protein>
<dbReference type="SUPFAM" id="SSF63825">
    <property type="entry name" value="YWTD domain"/>
    <property type="match status" value="1"/>
</dbReference>
<dbReference type="InterPro" id="IPR001258">
    <property type="entry name" value="NHL_repeat"/>
</dbReference>
<organism evidence="2">
    <name type="scientific">mine drainage metagenome</name>
    <dbReference type="NCBI Taxonomy" id="410659"/>
    <lineage>
        <taxon>unclassified sequences</taxon>
        <taxon>metagenomes</taxon>
        <taxon>ecological metagenomes</taxon>
    </lineage>
</organism>
<dbReference type="InterPro" id="IPR050952">
    <property type="entry name" value="TRIM-NHL_E3_ligases"/>
</dbReference>
<dbReference type="EMBL" id="CABQ01000073">
    <property type="protein sequence ID" value="CBI07167.1"/>
    <property type="molecule type" value="Genomic_DNA"/>
</dbReference>
<dbReference type="Gene3D" id="2.120.10.30">
    <property type="entry name" value="TolB, C-terminal domain"/>
    <property type="match status" value="2"/>
</dbReference>
<dbReference type="SUPFAM" id="SSF101898">
    <property type="entry name" value="NHL repeat"/>
    <property type="match status" value="1"/>
</dbReference>
<dbReference type="CDD" id="cd05819">
    <property type="entry name" value="NHL"/>
    <property type="match status" value="1"/>
</dbReference>
<dbReference type="PROSITE" id="PS51125">
    <property type="entry name" value="NHL"/>
    <property type="match status" value="2"/>
</dbReference>
<gene>
    <name evidence="2" type="ORF">CARN6_0488</name>
</gene>
<proteinExistence type="predicted"/>
<dbReference type="AlphaFoldDB" id="E6QIV1"/>
<comment type="caution">
    <text evidence="2">The sequence shown here is derived from an EMBL/GenBank/DDBJ whole genome shotgun (WGS) entry which is preliminary data.</text>
</comment>
<dbReference type="PANTHER" id="PTHR24104">
    <property type="entry name" value="E3 UBIQUITIN-PROTEIN LIGASE NHLRC1-RELATED"/>
    <property type="match status" value="1"/>
</dbReference>
<keyword evidence="1" id="KW-0677">Repeat</keyword>
<evidence type="ECO:0000313" key="2">
    <source>
        <dbReference type="EMBL" id="CBI07167.1"/>
    </source>
</evidence>
<dbReference type="Pfam" id="PF01436">
    <property type="entry name" value="NHL"/>
    <property type="match status" value="2"/>
</dbReference>
<dbReference type="InterPro" id="IPR011042">
    <property type="entry name" value="6-blade_b-propeller_TolB-like"/>
</dbReference>
<name>E6QIV1_9ZZZZ</name>
<accession>E6QIV1</accession>